<dbReference type="RefSeq" id="WP_187464869.1">
    <property type="nucleotide sequence ID" value="NZ_JACSIT010000037.1"/>
</dbReference>
<evidence type="ECO:0000256" key="1">
    <source>
        <dbReference type="SAM" id="SignalP"/>
    </source>
</evidence>
<keyword evidence="3" id="KW-1185">Reference proteome</keyword>
<feature type="signal peptide" evidence="1">
    <location>
        <begin position="1"/>
        <end position="18"/>
    </location>
</feature>
<feature type="chain" id="PRO_5037595546" evidence="1">
    <location>
        <begin position="19"/>
        <end position="139"/>
    </location>
</feature>
<name>A0A923PER2_9BACT</name>
<evidence type="ECO:0000313" key="3">
    <source>
        <dbReference type="Proteomes" id="UP000650081"/>
    </source>
</evidence>
<accession>A0A923PER2</accession>
<evidence type="ECO:0000313" key="2">
    <source>
        <dbReference type="EMBL" id="MBC6992730.1"/>
    </source>
</evidence>
<comment type="caution">
    <text evidence="2">The sequence shown here is derived from an EMBL/GenBank/DDBJ whole genome shotgun (WGS) entry which is preliminary data.</text>
</comment>
<protein>
    <submittedName>
        <fullName evidence="2">Uncharacterized protein</fullName>
    </submittedName>
</protein>
<dbReference type="EMBL" id="JACSIT010000037">
    <property type="protein sequence ID" value="MBC6992730.1"/>
    <property type="molecule type" value="Genomic_DNA"/>
</dbReference>
<gene>
    <name evidence="2" type="ORF">H9S92_01015</name>
</gene>
<sequence length="139" mass="15789">MRYLLSVALLGIAAVAFAQDPADIFHKTVDLDSINVVNLDVYEYDQYEVRQWPGDDILIETSVKINNGKPHILKFFLEQKRWDLKEEVAGDRLSLVSRDKVRRVVQGTQGTTSETVNIVVYIPQEFTAAGSNVYQRSTK</sequence>
<proteinExistence type="predicted"/>
<reference evidence="2" key="1">
    <citation type="submission" date="2020-08" db="EMBL/GenBank/DDBJ databases">
        <title>Lewinella bacteria from marine environments.</title>
        <authorList>
            <person name="Zhong Y."/>
        </authorList>
    </citation>
    <scope>NUCLEOTIDE SEQUENCE</scope>
    <source>
        <strain evidence="2">KCTC 42187</strain>
    </source>
</reference>
<keyword evidence="1" id="KW-0732">Signal</keyword>
<organism evidence="2 3">
    <name type="scientific">Neolewinella lacunae</name>
    <dbReference type="NCBI Taxonomy" id="1517758"/>
    <lineage>
        <taxon>Bacteria</taxon>
        <taxon>Pseudomonadati</taxon>
        <taxon>Bacteroidota</taxon>
        <taxon>Saprospiria</taxon>
        <taxon>Saprospirales</taxon>
        <taxon>Lewinellaceae</taxon>
        <taxon>Neolewinella</taxon>
    </lineage>
</organism>
<dbReference type="Proteomes" id="UP000650081">
    <property type="component" value="Unassembled WGS sequence"/>
</dbReference>
<dbReference type="AlphaFoldDB" id="A0A923PER2"/>